<organism evidence="2 3">
    <name type="scientific">Rhizophlyctis rosea</name>
    <dbReference type="NCBI Taxonomy" id="64517"/>
    <lineage>
        <taxon>Eukaryota</taxon>
        <taxon>Fungi</taxon>
        <taxon>Fungi incertae sedis</taxon>
        <taxon>Chytridiomycota</taxon>
        <taxon>Chytridiomycota incertae sedis</taxon>
        <taxon>Chytridiomycetes</taxon>
        <taxon>Rhizophlyctidales</taxon>
        <taxon>Rhizophlyctidaceae</taxon>
        <taxon>Rhizophlyctis</taxon>
    </lineage>
</organism>
<evidence type="ECO:0000313" key="2">
    <source>
        <dbReference type="EMBL" id="KAJ3057069.1"/>
    </source>
</evidence>
<name>A0AAD5X547_9FUNG</name>
<feature type="region of interest" description="Disordered" evidence="1">
    <location>
        <begin position="1"/>
        <end position="29"/>
    </location>
</feature>
<feature type="compositionally biased region" description="Polar residues" evidence="1">
    <location>
        <begin position="15"/>
        <end position="29"/>
    </location>
</feature>
<feature type="compositionally biased region" description="Low complexity" evidence="1">
    <location>
        <begin position="1"/>
        <end position="14"/>
    </location>
</feature>
<dbReference type="EMBL" id="JADGJD010000012">
    <property type="protein sequence ID" value="KAJ3057069.1"/>
    <property type="molecule type" value="Genomic_DNA"/>
</dbReference>
<dbReference type="Proteomes" id="UP001212841">
    <property type="component" value="Unassembled WGS sequence"/>
</dbReference>
<sequence>MTARSSSFSNLGSSLYRTPSSFFSETSQKPIRYDKTPSQVLDELYDGKPVMHSTVGTASAFMLNHRDAKKSSMSDLSGPVFGDAAAQRDFGAQAKEAW</sequence>
<accession>A0AAD5X547</accession>
<comment type="caution">
    <text evidence="2">The sequence shown here is derived from an EMBL/GenBank/DDBJ whole genome shotgun (WGS) entry which is preliminary data.</text>
</comment>
<gene>
    <name evidence="2" type="ORF">HK097_001038</name>
</gene>
<proteinExistence type="predicted"/>
<evidence type="ECO:0000256" key="1">
    <source>
        <dbReference type="SAM" id="MobiDB-lite"/>
    </source>
</evidence>
<dbReference type="AlphaFoldDB" id="A0AAD5X547"/>
<evidence type="ECO:0000313" key="3">
    <source>
        <dbReference type="Proteomes" id="UP001212841"/>
    </source>
</evidence>
<reference evidence="2" key="1">
    <citation type="submission" date="2020-05" db="EMBL/GenBank/DDBJ databases">
        <title>Phylogenomic resolution of chytrid fungi.</title>
        <authorList>
            <person name="Stajich J.E."/>
            <person name="Amses K."/>
            <person name="Simmons R."/>
            <person name="Seto K."/>
            <person name="Myers J."/>
            <person name="Bonds A."/>
            <person name="Quandt C.A."/>
            <person name="Barry K."/>
            <person name="Liu P."/>
            <person name="Grigoriev I."/>
            <person name="Longcore J.E."/>
            <person name="James T.Y."/>
        </authorList>
    </citation>
    <scope>NUCLEOTIDE SEQUENCE</scope>
    <source>
        <strain evidence="2">JEL0318</strain>
    </source>
</reference>
<protein>
    <submittedName>
        <fullName evidence="2">Uncharacterized protein</fullName>
    </submittedName>
</protein>
<keyword evidence="3" id="KW-1185">Reference proteome</keyword>